<protein>
    <recommendedName>
        <fullName evidence="4">PH domain-containing protein</fullName>
    </recommendedName>
</protein>
<feature type="transmembrane region" description="Helical" evidence="1">
    <location>
        <begin position="47"/>
        <end position="69"/>
    </location>
</feature>
<evidence type="ECO:0000256" key="1">
    <source>
        <dbReference type="SAM" id="Phobius"/>
    </source>
</evidence>
<keyword evidence="1" id="KW-1133">Transmembrane helix</keyword>
<feature type="transmembrane region" description="Helical" evidence="1">
    <location>
        <begin position="21"/>
        <end position="41"/>
    </location>
</feature>
<keyword evidence="1" id="KW-0472">Membrane</keyword>
<feature type="transmembrane region" description="Helical" evidence="1">
    <location>
        <begin position="180"/>
        <end position="203"/>
    </location>
</feature>
<evidence type="ECO:0000313" key="2">
    <source>
        <dbReference type="EMBL" id="SFU02652.1"/>
    </source>
</evidence>
<keyword evidence="3" id="KW-1185">Reference proteome</keyword>
<dbReference type="EMBL" id="FPBA01000026">
    <property type="protein sequence ID" value="SFU02652.1"/>
    <property type="molecule type" value="Genomic_DNA"/>
</dbReference>
<reference evidence="3" key="1">
    <citation type="submission" date="2016-10" db="EMBL/GenBank/DDBJ databases">
        <authorList>
            <person name="Varghese N."/>
            <person name="Submissions S."/>
        </authorList>
    </citation>
    <scope>NUCLEOTIDE SEQUENCE [LARGE SCALE GENOMIC DNA]</scope>
    <source>
        <strain evidence="3">DSM 46136</strain>
    </source>
</reference>
<sequence length="206" mass="21442">MTSPATTGPVLAELRPSGRSYGAYVLPLAPLAAVLLVVRLAADGLSVGVSIAIAGAVVVVALLVALLYFRGTSLLLTPGALVHRSPPARDRVVAPARVAGAVLAPRYRMLNGPESVLFALLGHDGRALVRIQGVHWDAGRVAWFAHATGVRLTEVPQSVDRRDLRTWSPGALPISERRPVAFSCGVLGGTLLFVAVLVVVLVATGV</sequence>
<gene>
    <name evidence="2" type="ORF">SAMN05660657_04851</name>
</gene>
<dbReference type="Proteomes" id="UP000199546">
    <property type="component" value="Unassembled WGS sequence"/>
</dbReference>
<evidence type="ECO:0008006" key="4">
    <source>
        <dbReference type="Google" id="ProtNLM"/>
    </source>
</evidence>
<dbReference type="AlphaFoldDB" id="A0A1I7CTA9"/>
<accession>A0A1I7CTA9</accession>
<evidence type="ECO:0000313" key="3">
    <source>
        <dbReference type="Proteomes" id="UP000199546"/>
    </source>
</evidence>
<dbReference type="RefSeq" id="WP_093583629.1">
    <property type="nucleotide sequence ID" value="NZ_FPBA01000026.1"/>
</dbReference>
<name>A0A1I7CTA9_9ACTN</name>
<proteinExistence type="predicted"/>
<dbReference type="STRING" id="1296565.SAMN05660657_04851"/>
<dbReference type="OrthoDB" id="9839247at2"/>
<keyword evidence="1" id="KW-0812">Transmembrane</keyword>
<organism evidence="2 3">
    <name type="scientific">Geodermatophilus amargosae</name>
    <dbReference type="NCBI Taxonomy" id="1296565"/>
    <lineage>
        <taxon>Bacteria</taxon>
        <taxon>Bacillati</taxon>
        <taxon>Actinomycetota</taxon>
        <taxon>Actinomycetes</taxon>
        <taxon>Geodermatophilales</taxon>
        <taxon>Geodermatophilaceae</taxon>
        <taxon>Geodermatophilus</taxon>
    </lineage>
</organism>